<dbReference type="AlphaFoldDB" id="A0A5C6C489"/>
<keyword evidence="3" id="KW-1185">Reference proteome</keyword>
<name>A0A5C6C489_9BACT</name>
<keyword evidence="1" id="KW-0472">Membrane</keyword>
<dbReference type="EMBL" id="SJPU01000001">
    <property type="protein sequence ID" value="TWU18797.1"/>
    <property type="molecule type" value="Genomic_DNA"/>
</dbReference>
<comment type="caution">
    <text evidence="2">The sequence shown here is derived from an EMBL/GenBank/DDBJ whole genome shotgun (WGS) entry which is preliminary data.</text>
</comment>
<organism evidence="2 3">
    <name type="scientific">Allorhodopirellula heiligendammensis</name>
    <dbReference type="NCBI Taxonomy" id="2714739"/>
    <lineage>
        <taxon>Bacteria</taxon>
        <taxon>Pseudomonadati</taxon>
        <taxon>Planctomycetota</taxon>
        <taxon>Planctomycetia</taxon>
        <taxon>Pirellulales</taxon>
        <taxon>Pirellulaceae</taxon>
        <taxon>Allorhodopirellula</taxon>
    </lineage>
</organism>
<dbReference type="Proteomes" id="UP000319908">
    <property type="component" value="Unassembled WGS sequence"/>
</dbReference>
<keyword evidence="1" id="KW-0812">Transmembrane</keyword>
<keyword evidence="1" id="KW-1133">Transmembrane helix</keyword>
<evidence type="ECO:0000256" key="1">
    <source>
        <dbReference type="SAM" id="Phobius"/>
    </source>
</evidence>
<feature type="transmembrane region" description="Helical" evidence="1">
    <location>
        <begin position="98"/>
        <end position="119"/>
    </location>
</feature>
<reference evidence="2 3" key="1">
    <citation type="journal article" date="2020" name="Antonie Van Leeuwenhoek">
        <title>Rhodopirellula heiligendammensis sp. nov., Rhodopirellula pilleata sp. nov., and Rhodopirellula solitaria sp. nov. isolated from natural or artificial marine surfaces in Northern Germany and California, USA, and emended description of the genus Rhodopirellula.</title>
        <authorList>
            <person name="Kallscheuer N."/>
            <person name="Wiegand S."/>
            <person name="Jogler M."/>
            <person name="Boedeker C."/>
            <person name="Peeters S.H."/>
            <person name="Rast P."/>
            <person name="Heuer A."/>
            <person name="Jetten M.S.M."/>
            <person name="Rohde M."/>
            <person name="Jogler C."/>
        </authorList>
    </citation>
    <scope>NUCLEOTIDE SEQUENCE [LARGE SCALE GENOMIC DNA]</scope>
    <source>
        <strain evidence="2 3">Poly21</strain>
    </source>
</reference>
<protein>
    <submittedName>
        <fullName evidence="2">Uncharacterized protein</fullName>
    </submittedName>
</protein>
<evidence type="ECO:0000313" key="2">
    <source>
        <dbReference type="EMBL" id="TWU18797.1"/>
    </source>
</evidence>
<evidence type="ECO:0000313" key="3">
    <source>
        <dbReference type="Proteomes" id="UP000319908"/>
    </source>
</evidence>
<sequence length="409" mass="45710">MVSPRCHGGEIPIGLTSADAAKRWTSRPVQCDYAIEVMPQTNWPKIQPSILIVERVIPSNRVKLTTPTPRSPLDSHRESILNLPPSFRRTIPKRPRSILIFALLMFSTPALVAADLLTIDNGSVKIGIDREKGGAITWLSSDRYPQNIVNIADPGRLIQQSYYAGKRLDRTSEGQSSAWSPWSWNPIQGGGVGSGGRTGTWARVTQFEESDNVLFSETIPKLWDMADEEADAVMRQWTAFEPEMTGVVCVQCELRTKRHEDDAWGEARMSPQEIPACYFTRNFDAVKSYLGDGRWMAEHQAPGPPWGKANPPRKAMAMFERSGQGVAVFSPTSRESWNFGPHGSGLSSDPSEGPCMHVAPIDRVRLGRQSTFRYRYWLIVGDEAQIASRLDSLWTKYAAEQSHLNEHSN</sequence>
<proteinExistence type="predicted"/>
<gene>
    <name evidence="2" type="ORF">Poly21_09630</name>
</gene>
<accession>A0A5C6C489</accession>